<dbReference type="InterPro" id="IPR010364">
    <property type="entry name" value="Uncharacterised_IM_CreD"/>
</dbReference>
<name>A0A2A4FQ39_9SPHN</name>
<feature type="region of interest" description="Disordered" evidence="1">
    <location>
        <begin position="491"/>
        <end position="510"/>
    </location>
</feature>
<dbReference type="EMBL" id="NWUF01000044">
    <property type="protein sequence ID" value="PCE39822.1"/>
    <property type="molecule type" value="Genomic_DNA"/>
</dbReference>
<gene>
    <name evidence="3" type="ORF">COO09_23530</name>
</gene>
<proteinExistence type="predicted"/>
<reference evidence="3 4" key="1">
    <citation type="submission" date="2017-09" db="EMBL/GenBank/DDBJ databases">
        <title>The Catabolism of 3,6-Dichlorosalicylic acid is Initiated by the Cytochrome P450 Monooxygenase DsmABC in Rhizorhabdus dicambivorans Ndbn-20.</title>
        <authorList>
            <person name="Na L."/>
        </authorList>
    </citation>
    <scope>NUCLEOTIDE SEQUENCE [LARGE SCALE GENOMIC DNA]</scope>
    <source>
        <strain evidence="3 4">Ndbn-20m</strain>
    </source>
</reference>
<dbReference type="PANTHER" id="PTHR30092">
    <property type="entry name" value="INNER MEMBRANE PROTEIN CRED"/>
    <property type="match status" value="1"/>
</dbReference>
<protein>
    <recommendedName>
        <fullName evidence="5">Cell envelope integrity protein CreD</fullName>
    </recommendedName>
</protein>
<keyword evidence="2" id="KW-0472">Membrane</keyword>
<accession>A0A2A4FQ39</accession>
<feature type="transmembrane region" description="Helical" evidence="2">
    <location>
        <begin position="384"/>
        <end position="405"/>
    </location>
</feature>
<feature type="transmembrane region" description="Helical" evidence="2">
    <location>
        <begin position="463"/>
        <end position="481"/>
    </location>
</feature>
<evidence type="ECO:0000256" key="1">
    <source>
        <dbReference type="SAM" id="MobiDB-lite"/>
    </source>
</evidence>
<evidence type="ECO:0008006" key="5">
    <source>
        <dbReference type="Google" id="ProtNLM"/>
    </source>
</evidence>
<evidence type="ECO:0000256" key="2">
    <source>
        <dbReference type="SAM" id="Phobius"/>
    </source>
</evidence>
<dbReference type="Pfam" id="PF06123">
    <property type="entry name" value="CreD"/>
    <property type="match status" value="1"/>
</dbReference>
<feature type="transmembrane region" description="Helical" evidence="2">
    <location>
        <begin position="359"/>
        <end position="377"/>
    </location>
</feature>
<feature type="transmembrane region" description="Helical" evidence="2">
    <location>
        <begin position="440"/>
        <end position="457"/>
    </location>
</feature>
<keyword evidence="2" id="KW-1133">Transmembrane helix</keyword>
<feature type="transmembrane region" description="Helical" evidence="2">
    <location>
        <begin position="411"/>
        <end position="428"/>
    </location>
</feature>
<dbReference type="Proteomes" id="UP000218934">
    <property type="component" value="Unassembled WGS sequence"/>
</dbReference>
<feature type="transmembrane region" description="Helical" evidence="2">
    <location>
        <begin position="43"/>
        <end position="65"/>
    </location>
</feature>
<keyword evidence="2" id="KW-0812">Transmembrane</keyword>
<evidence type="ECO:0000313" key="4">
    <source>
        <dbReference type="Proteomes" id="UP000218934"/>
    </source>
</evidence>
<keyword evidence="4" id="KW-1185">Reference proteome</keyword>
<evidence type="ECO:0000313" key="3">
    <source>
        <dbReference type="EMBL" id="PCE39822.1"/>
    </source>
</evidence>
<feature type="region of interest" description="Disordered" evidence="1">
    <location>
        <begin position="1"/>
        <end position="27"/>
    </location>
</feature>
<dbReference type="GO" id="GO:0005886">
    <property type="term" value="C:plasma membrane"/>
    <property type="evidence" value="ECO:0007669"/>
    <property type="project" value="TreeGrafter"/>
</dbReference>
<sequence>MPIAVRRGGMTGVDPANREETDHVLPFPTSPPAEAVMSISRRFLAIGVIAAALGIPLFVIYMLVWDRSATAAQARSEISAGWAGEQTLRGPWLVVPFTERRLTAVEAAPAEAATGTVTGAVAGVGAGAVQQVLADHQDALVIAPDDLHVTARLAPELRRRSLFETVVYQADLAVEARFSTGAIAGGDVDPARLDWARAYYVLAIDDPRGFGGSIPHMRIDGRLVEAEPGSRDLKLPGGAISAPAGLSAPPAGPIRLSSRLPVKGSTGFGVDGHARRMTVDLASPWPHPSFTGGLLPDRRSISAKGFAARWSTSYLVANRPLAMRASTGAAREQGAPGLAEVRLIQPADLYAQVERSLKYGILFIALTFLTFFAYDVTGRRRVPMLAYALVGLGLVLFFLLLLALAEYISLTPAYVLAAAALIGLIGSYSKAVLGGTGRALVIGGVLTLLYGVLYVLLQLEDYALLLGSLILFAALGVLMYVTRHVGEGEAEAEAREDGASDADGTPAALG</sequence>
<dbReference type="AlphaFoldDB" id="A0A2A4FQ39"/>
<comment type="caution">
    <text evidence="3">The sequence shown here is derived from an EMBL/GenBank/DDBJ whole genome shotgun (WGS) entry which is preliminary data.</text>
</comment>
<dbReference type="NCBIfam" id="NF008712">
    <property type="entry name" value="PRK11715.1-1"/>
    <property type="match status" value="1"/>
</dbReference>
<dbReference type="PIRSF" id="PIRSF004548">
    <property type="entry name" value="CreD"/>
    <property type="match status" value="1"/>
</dbReference>
<dbReference type="PANTHER" id="PTHR30092:SF0">
    <property type="entry name" value="INNER MEMBRANE PROTEIN CRED"/>
    <property type="match status" value="1"/>
</dbReference>
<organism evidence="3 4">
    <name type="scientific">Rhizorhabdus dicambivorans</name>
    <dbReference type="NCBI Taxonomy" id="1850238"/>
    <lineage>
        <taxon>Bacteria</taxon>
        <taxon>Pseudomonadati</taxon>
        <taxon>Pseudomonadota</taxon>
        <taxon>Alphaproteobacteria</taxon>
        <taxon>Sphingomonadales</taxon>
        <taxon>Sphingomonadaceae</taxon>
        <taxon>Rhizorhabdus</taxon>
    </lineage>
</organism>